<dbReference type="AlphaFoldDB" id="A0AAW7IAI9"/>
<dbReference type="SUPFAM" id="SSF56300">
    <property type="entry name" value="Metallo-dependent phosphatases"/>
    <property type="match status" value="1"/>
</dbReference>
<sequence>MKRTLNAKEKTLIFIKRTKKQNLKYTGIILPILLIALVITTWMGRAEEVKTPASKTDQPLTMTMVGDVMMGRNVEEVTEKHGYDYLFRYMKPYFADSDYVSGNYEHPVLKEEASNYKEADTAIRLNSNNSGVKAVKDAGFSVMNLANNHMMDFEERGLLDTIDEFKTADMNYVGVGSNTAEAKNSIDYADVNGVRVATLGFTDVYGKDAVPKSNKAGILNTNPDLLFEMIEKAKDAKQGNADLVVVNVHWGIEYSTSTTARQTELAKAIIDAGADIIIGHHPHVLQSFDVYKDGVIFYSLGNFIFDQGWTRTKDSAMVQYHLAEDGKATVDVVPLQIEEATPRPATSSIDKSRVYRQLTKETSEKAQWSKKEDHIEITLDHKKVIDHKVQREQEEKAAKEKKAAQEEKAAKEKKAAQEKQEVKATPQNIQPIQ</sequence>
<feature type="transmembrane region" description="Helical" evidence="3">
    <location>
        <begin position="25"/>
        <end position="44"/>
    </location>
</feature>
<dbReference type="Gene3D" id="3.60.21.10">
    <property type="match status" value="1"/>
</dbReference>
<dbReference type="PANTHER" id="PTHR33393:SF13">
    <property type="entry name" value="PGA BIOSYNTHESIS PROTEIN CAPA"/>
    <property type="match status" value="1"/>
</dbReference>
<comment type="caution">
    <text evidence="5">The sequence shown here is derived from an EMBL/GenBank/DDBJ whole genome shotgun (WGS) entry which is preliminary data.</text>
</comment>
<dbReference type="CDD" id="cd07381">
    <property type="entry name" value="MPP_CapA"/>
    <property type="match status" value="1"/>
</dbReference>
<proteinExistence type="inferred from homology"/>
<gene>
    <name evidence="5" type="ORF">QUF89_09205</name>
</gene>
<keyword evidence="3" id="KW-0472">Membrane</keyword>
<feature type="region of interest" description="Disordered" evidence="2">
    <location>
        <begin position="390"/>
        <end position="433"/>
    </location>
</feature>
<evidence type="ECO:0000259" key="4">
    <source>
        <dbReference type="SMART" id="SM00854"/>
    </source>
</evidence>
<evidence type="ECO:0000313" key="6">
    <source>
        <dbReference type="Proteomes" id="UP001234602"/>
    </source>
</evidence>
<organism evidence="5 6">
    <name type="scientific">Peribacillus simplex</name>
    <dbReference type="NCBI Taxonomy" id="1478"/>
    <lineage>
        <taxon>Bacteria</taxon>
        <taxon>Bacillati</taxon>
        <taxon>Bacillota</taxon>
        <taxon>Bacilli</taxon>
        <taxon>Bacillales</taxon>
        <taxon>Bacillaceae</taxon>
        <taxon>Peribacillus</taxon>
    </lineage>
</organism>
<dbReference type="Pfam" id="PF09587">
    <property type="entry name" value="PGA_cap"/>
    <property type="match status" value="1"/>
</dbReference>
<comment type="similarity">
    <text evidence="1">Belongs to the CapA family.</text>
</comment>
<evidence type="ECO:0000313" key="5">
    <source>
        <dbReference type="EMBL" id="MDM5452359.1"/>
    </source>
</evidence>
<reference evidence="5" key="1">
    <citation type="submission" date="2023-06" db="EMBL/GenBank/DDBJ databases">
        <title>Comparative genomics of Bacillaceae isolates and their secondary metabolite potential.</title>
        <authorList>
            <person name="Song L."/>
            <person name="Nielsen L.J."/>
            <person name="Mohite O."/>
            <person name="Xu X."/>
            <person name="Weber T."/>
            <person name="Kovacs A.T."/>
        </authorList>
    </citation>
    <scope>NUCLEOTIDE SEQUENCE</scope>
    <source>
        <strain evidence="5">D8_B_37</strain>
    </source>
</reference>
<dbReference type="SMART" id="SM00854">
    <property type="entry name" value="PGA_cap"/>
    <property type="match status" value="1"/>
</dbReference>
<feature type="domain" description="Capsule synthesis protein CapA" evidence="4">
    <location>
        <begin position="61"/>
        <end position="307"/>
    </location>
</feature>
<evidence type="ECO:0000256" key="1">
    <source>
        <dbReference type="ARBA" id="ARBA00005662"/>
    </source>
</evidence>
<keyword evidence="5" id="KW-0378">Hydrolase</keyword>
<evidence type="ECO:0000256" key="3">
    <source>
        <dbReference type="SAM" id="Phobius"/>
    </source>
</evidence>
<keyword evidence="3" id="KW-0812">Transmembrane</keyword>
<dbReference type="InterPro" id="IPR029052">
    <property type="entry name" value="Metallo-depent_PP-like"/>
</dbReference>
<dbReference type="InterPro" id="IPR052169">
    <property type="entry name" value="CW_Biosynth-Accessory"/>
</dbReference>
<dbReference type="EMBL" id="JAUCEY010000008">
    <property type="protein sequence ID" value="MDM5452359.1"/>
    <property type="molecule type" value="Genomic_DNA"/>
</dbReference>
<dbReference type="PANTHER" id="PTHR33393">
    <property type="entry name" value="POLYGLUTAMINE SYNTHESIS ACCESSORY PROTEIN RV0574C-RELATED"/>
    <property type="match status" value="1"/>
</dbReference>
<name>A0AAW7IAI9_9BACI</name>
<dbReference type="GO" id="GO:0016787">
    <property type="term" value="F:hydrolase activity"/>
    <property type="evidence" value="ECO:0007669"/>
    <property type="project" value="UniProtKB-KW"/>
</dbReference>
<protein>
    <submittedName>
        <fullName evidence="5">CapA family protein</fullName>
        <ecNumber evidence="5">3.1.-.-</ecNumber>
    </submittedName>
</protein>
<dbReference type="InterPro" id="IPR019079">
    <property type="entry name" value="Capsule_synth_CapA"/>
</dbReference>
<keyword evidence="3" id="KW-1133">Transmembrane helix</keyword>
<evidence type="ECO:0000256" key="2">
    <source>
        <dbReference type="SAM" id="MobiDB-lite"/>
    </source>
</evidence>
<dbReference type="RefSeq" id="WP_081108894.1">
    <property type="nucleotide sequence ID" value="NZ_CP011008.1"/>
</dbReference>
<dbReference type="Proteomes" id="UP001234602">
    <property type="component" value="Unassembled WGS sequence"/>
</dbReference>
<feature type="compositionally biased region" description="Basic and acidic residues" evidence="2">
    <location>
        <begin position="390"/>
        <end position="422"/>
    </location>
</feature>
<accession>A0AAW7IAI9</accession>
<dbReference type="EC" id="3.1.-.-" evidence="5"/>